<protein>
    <submittedName>
        <fullName evidence="1">(northern house mosquito) hypothetical protein</fullName>
    </submittedName>
</protein>
<name>A0A8D8FKX8_CULPI</name>
<dbReference type="EMBL" id="HBUE01078732">
    <property type="protein sequence ID" value="CAG6476577.1"/>
    <property type="molecule type" value="Transcribed_RNA"/>
</dbReference>
<proteinExistence type="predicted"/>
<reference evidence="1" key="1">
    <citation type="submission" date="2021-05" db="EMBL/GenBank/DDBJ databases">
        <authorList>
            <person name="Alioto T."/>
            <person name="Alioto T."/>
            <person name="Gomez Garrido J."/>
        </authorList>
    </citation>
    <scope>NUCLEOTIDE SEQUENCE</scope>
</reference>
<evidence type="ECO:0000313" key="1">
    <source>
        <dbReference type="EMBL" id="CAG6476577.1"/>
    </source>
</evidence>
<organism evidence="1">
    <name type="scientific">Culex pipiens</name>
    <name type="common">House mosquito</name>
    <dbReference type="NCBI Taxonomy" id="7175"/>
    <lineage>
        <taxon>Eukaryota</taxon>
        <taxon>Metazoa</taxon>
        <taxon>Ecdysozoa</taxon>
        <taxon>Arthropoda</taxon>
        <taxon>Hexapoda</taxon>
        <taxon>Insecta</taxon>
        <taxon>Pterygota</taxon>
        <taxon>Neoptera</taxon>
        <taxon>Endopterygota</taxon>
        <taxon>Diptera</taxon>
        <taxon>Nematocera</taxon>
        <taxon>Culicoidea</taxon>
        <taxon>Culicidae</taxon>
        <taxon>Culicinae</taxon>
        <taxon>Culicini</taxon>
        <taxon>Culex</taxon>
        <taxon>Culex</taxon>
    </lineage>
</organism>
<accession>A0A8D8FKX8</accession>
<dbReference type="AlphaFoldDB" id="A0A8D8FKX8"/>
<sequence>MGRRAAEGHQPGRRVRPANLPAAGRCLSVHLHPTAARRLHPGRGHRLCQDGSGRRYWKQGSGGDPVRDQRDVDLLCVCSLCGRAVPGGGTERGLRGNYEEDCFPDGTIAQVARLHFLVRGLQLSNRHGQGRVEGVAEAGGH</sequence>